<gene>
    <name evidence="1" type="ORF">B0A70_00265</name>
    <name evidence="2" type="ORF">SAMN05421796_104218</name>
</gene>
<dbReference type="EMBL" id="MUGO01000001">
    <property type="protein sequence ID" value="PQA98058.1"/>
    <property type="molecule type" value="Genomic_DNA"/>
</dbReference>
<dbReference type="AlphaFoldDB" id="A0A1N7MEB1"/>
<dbReference type="OrthoDB" id="1275022at2"/>
<reference evidence="3" key="3">
    <citation type="submission" date="2017-01" db="EMBL/GenBank/DDBJ databases">
        <authorList>
            <person name="Varghese N."/>
            <person name="Submissions S."/>
        </authorList>
    </citation>
    <scope>NUCLEOTIDE SEQUENCE [LARGE SCALE GENOMIC DNA]</scope>
    <source>
        <strain evidence="3">DSM 21068</strain>
    </source>
</reference>
<proteinExistence type="predicted"/>
<evidence type="ECO:0000313" key="4">
    <source>
        <dbReference type="Proteomes" id="UP000238314"/>
    </source>
</evidence>
<dbReference type="RefSeq" id="WP_076451614.1">
    <property type="nucleotide sequence ID" value="NZ_FTOJ01000004.1"/>
</dbReference>
<accession>A0A1N7MEB1</accession>
<name>A0A1N7MEB1_9FLAO</name>
<dbReference type="STRING" id="551459.SAMN05421796_104218"/>
<evidence type="ECO:0000313" key="3">
    <source>
        <dbReference type="Proteomes" id="UP000186246"/>
    </source>
</evidence>
<protein>
    <submittedName>
        <fullName evidence="2">Uncharacterized protein</fullName>
    </submittedName>
</protein>
<dbReference type="EMBL" id="FTOJ01000004">
    <property type="protein sequence ID" value="SIS84423.1"/>
    <property type="molecule type" value="Genomic_DNA"/>
</dbReference>
<keyword evidence="4" id="KW-1185">Reference proteome</keyword>
<dbReference type="Proteomes" id="UP000238314">
    <property type="component" value="Unassembled WGS sequence"/>
</dbReference>
<sequence length="246" mass="29598">MKLIFISVFLIFCSSKALSQKLKDPYECEKLEKKDSLLYSQLLKESKRVNYDKLAEKIIADLDKNEFSQPNLVVYIEDYYEAKKPIFYMEPCDCCFKRLAENPVYNDHLFWTQKNIKKIVEKFRVNVIPRNATFGYFFYQKASEAENSKLRKIYKKTKKQKSGLYKDSSPNNHHFYYFPFNDKENLILVDQYPELNFNTLQLYFRNELGNKVSLNYRYDVDNIYKKSVSKLYQYKDGKWNDITLQE</sequence>
<evidence type="ECO:0000313" key="2">
    <source>
        <dbReference type="EMBL" id="SIS84423.1"/>
    </source>
</evidence>
<evidence type="ECO:0000313" key="1">
    <source>
        <dbReference type="EMBL" id="PQA98058.1"/>
    </source>
</evidence>
<dbReference type="Proteomes" id="UP000186246">
    <property type="component" value="Unassembled WGS sequence"/>
</dbReference>
<reference evidence="2" key="2">
    <citation type="submission" date="2017-01" db="EMBL/GenBank/DDBJ databases">
        <authorList>
            <person name="Mah S.A."/>
            <person name="Swanson W.J."/>
            <person name="Moy G.W."/>
            <person name="Vacquier V.D."/>
        </authorList>
    </citation>
    <scope>NUCLEOTIDE SEQUENCE [LARGE SCALE GENOMIC DNA]</scope>
    <source>
        <strain evidence="2">DSM 21068</strain>
    </source>
</reference>
<reference evidence="1 4" key="1">
    <citation type="submission" date="2016-11" db="EMBL/GenBank/DDBJ databases">
        <title>Whole genomes of Flavobacteriaceae.</title>
        <authorList>
            <person name="Stine C."/>
            <person name="Li C."/>
            <person name="Tadesse D."/>
        </authorList>
    </citation>
    <scope>NUCLEOTIDE SEQUENCE [LARGE SCALE GENOMIC DNA]</scope>
    <source>
        <strain evidence="1 4">DSM 21068</strain>
    </source>
</reference>
<organism evidence="2 3">
    <name type="scientific">Chryseobacterium piscicola</name>
    <dbReference type="NCBI Taxonomy" id="551459"/>
    <lineage>
        <taxon>Bacteria</taxon>
        <taxon>Pseudomonadati</taxon>
        <taxon>Bacteroidota</taxon>
        <taxon>Flavobacteriia</taxon>
        <taxon>Flavobacteriales</taxon>
        <taxon>Weeksellaceae</taxon>
        <taxon>Chryseobacterium group</taxon>
        <taxon>Chryseobacterium</taxon>
    </lineage>
</organism>